<reference evidence="2 3" key="1">
    <citation type="submission" date="2016-11" db="EMBL/GenBank/DDBJ databases">
        <title>Trade-off between light-utilization and light-protection in marine flavobacteria.</title>
        <authorList>
            <person name="Kumagai Y."/>
        </authorList>
    </citation>
    <scope>NUCLEOTIDE SEQUENCE [LARGE SCALE GENOMIC DNA]</scope>
    <source>
        <strain evidence="2 3">ATCC 700397</strain>
    </source>
</reference>
<dbReference type="OrthoDB" id="9773582at2"/>
<dbReference type="RefSeq" id="WP_104809974.1">
    <property type="nucleotide sequence ID" value="NZ_MQUA01000013.1"/>
</dbReference>
<accession>A0A2S7KYL2</accession>
<sequence>MNPKQIKFLILYLVVLFFTFSPLLAQETNSTKIRAIQKTGDVFLFAMPLVSLGTTFIIGDKEGAWQFTKGLLTSCAVTYGLKLSIDKERPDMSNNNSFPSGHTATTFYSAGFIHRRYGLKYSIPAYVFAGFTAASRIDSKKHDIFDVLIGATIGLGSNFLFTKSYEQKHMELTFNSNKGDYLLGFTYVF</sequence>
<dbReference type="Gene3D" id="1.20.144.10">
    <property type="entry name" value="Phosphatidic acid phosphatase type 2/haloperoxidase"/>
    <property type="match status" value="1"/>
</dbReference>
<comment type="caution">
    <text evidence="2">The sequence shown here is derived from an EMBL/GenBank/DDBJ whole genome shotgun (WGS) entry which is preliminary data.</text>
</comment>
<dbReference type="SUPFAM" id="SSF48317">
    <property type="entry name" value="Acid phosphatase/Vanadium-dependent haloperoxidase"/>
    <property type="match status" value="1"/>
</dbReference>
<dbReference type="InterPro" id="IPR036938">
    <property type="entry name" value="PAP2/HPO_sf"/>
</dbReference>
<dbReference type="Pfam" id="PF01569">
    <property type="entry name" value="PAP2"/>
    <property type="match status" value="1"/>
</dbReference>
<evidence type="ECO:0000313" key="3">
    <source>
        <dbReference type="Proteomes" id="UP000239522"/>
    </source>
</evidence>
<dbReference type="AlphaFoldDB" id="A0A2S7KYL2"/>
<protein>
    <submittedName>
        <fullName evidence="2">Phosphatase PAP2 family protein</fullName>
    </submittedName>
</protein>
<keyword evidence="3" id="KW-1185">Reference proteome</keyword>
<dbReference type="CDD" id="cd03394">
    <property type="entry name" value="PAP2_like_5"/>
    <property type="match status" value="1"/>
</dbReference>
<dbReference type="Proteomes" id="UP000239522">
    <property type="component" value="Unassembled WGS sequence"/>
</dbReference>
<gene>
    <name evidence="2" type="ORF">BST83_11845</name>
</gene>
<organism evidence="2 3">
    <name type="scientific">Polaribacter filamentus</name>
    <dbReference type="NCBI Taxonomy" id="53483"/>
    <lineage>
        <taxon>Bacteria</taxon>
        <taxon>Pseudomonadati</taxon>
        <taxon>Bacteroidota</taxon>
        <taxon>Flavobacteriia</taxon>
        <taxon>Flavobacteriales</taxon>
        <taxon>Flavobacteriaceae</taxon>
    </lineage>
</organism>
<name>A0A2S7KYL2_9FLAO</name>
<evidence type="ECO:0000313" key="2">
    <source>
        <dbReference type="EMBL" id="PQB07764.1"/>
    </source>
</evidence>
<proteinExistence type="predicted"/>
<evidence type="ECO:0000259" key="1">
    <source>
        <dbReference type="Pfam" id="PF01569"/>
    </source>
</evidence>
<dbReference type="InterPro" id="IPR000326">
    <property type="entry name" value="PAP2/HPO"/>
</dbReference>
<feature type="domain" description="Phosphatidic acid phosphatase type 2/haloperoxidase" evidence="1">
    <location>
        <begin position="89"/>
        <end position="166"/>
    </location>
</feature>
<dbReference type="EMBL" id="MQUA01000013">
    <property type="protein sequence ID" value="PQB07764.1"/>
    <property type="molecule type" value="Genomic_DNA"/>
</dbReference>